<protein>
    <recommendedName>
        <fullName evidence="3">RRM domain-containing protein</fullName>
    </recommendedName>
</protein>
<dbReference type="Proteomes" id="UP001358586">
    <property type="component" value="Chromosome 12"/>
</dbReference>
<evidence type="ECO:0000259" key="3">
    <source>
        <dbReference type="PROSITE" id="PS50102"/>
    </source>
</evidence>
<evidence type="ECO:0000313" key="5">
    <source>
        <dbReference type="Proteomes" id="UP001358586"/>
    </source>
</evidence>
<keyword evidence="1" id="KW-0694">RNA-binding</keyword>
<dbReference type="InterPro" id="IPR000504">
    <property type="entry name" value="RRM_dom"/>
</dbReference>
<feature type="compositionally biased region" description="Basic residues" evidence="2">
    <location>
        <begin position="181"/>
        <end position="194"/>
    </location>
</feature>
<comment type="caution">
    <text evidence="4">The sequence shown here is derived from an EMBL/GenBank/DDBJ whole genome shotgun (WGS) entry which is preliminary data.</text>
</comment>
<dbReference type="InterPro" id="IPR007201">
    <property type="entry name" value="Mei2-like_Rrm_C"/>
</dbReference>
<evidence type="ECO:0000256" key="1">
    <source>
        <dbReference type="PROSITE-ProRule" id="PRU00176"/>
    </source>
</evidence>
<evidence type="ECO:0000313" key="4">
    <source>
        <dbReference type="EMBL" id="KAK5774620.1"/>
    </source>
</evidence>
<keyword evidence="5" id="KW-1185">Reference proteome</keyword>
<dbReference type="Gene3D" id="3.30.70.330">
    <property type="match status" value="1"/>
</dbReference>
<feature type="domain" description="RRM" evidence="3">
    <location>
        <begin position="216"/>
        <end position="333"/>
    </location>
</feature>
<dbReference type="PROSITE" id="PS50102">
    <property type="entry name" value="RRM"/>
    <property type="match status" value="1"/>
</dbReference>
<accession>A0ABR0MMP3</accession>
<dbReference type="SUPFAM" id="SSF54928">
    <property type="entry name" value="RNA-binding domain, RBD"/>
    <property type="match status" value="1"/>
</dbReference>
<dbReference type="EMBL" id="JARKNE010000012">
    <property type="protein sequence ID" value="KAK5774620.1"/>
    <property type="molecule type" value="Genomic_DNA"/>
</dbReference>
<dbReference type="InterPro" id="IPR035979">
    <property type="entry name" value="RBD_domain_sf"/>
</dbReference>
<dbReference type="Pfam" id="PF04059">
    <property type="entry name" value="RRM_2"/>
    <property type="match status" value="1"/>
</dbReference>
<organism evidence="4 5">
    <name type="scientific">Gossypium arboreum</name>
    <name type="common">Tree cotton</name>
    <name type="synonym">Gossypium nanking</name>
    <dbReference type="NCBI Taxonomy" id="29729"/>
    <lineage>
        <taxon>Eukaryota</taxon>
        <taxon>Viridiplantae</taxon>
        <taxon>Streptophyta</taxon>
        <taxon>Embryophyta</taxon>
        <taxon>Tracheophyta</taxon>
        <taxon>Spermatophyta</taxon>
        <taxon>Magnoliopsida</taxon>
        <taxon>eudicotyledons</taxon>
        <taxon>Gunneridae</taxon>
        <taxon>Pentapetalae</taxon>
        <taxon>rosids</taxon>
        <taxon>malvids</taxon>
        <taxon>Malvales</taxon>
        <taxon>Malvaceae</taxon>
        <taxon>Malvoideae</taxon>
        <taxon>Gossypium</taxon>
    </lineage>
</organism>
<gene>
    <name evidence="4" type="ORF">PVK06_042476</name>
</gene>
<proteinExistence type="predicted"/>
<name>A0ABR0MMP3_GOSAR</name>
<evidence type="ECO:0000256" key="2">
    <source>
        <dbReference type="SAM" id="MobiDB-lite"/>
    </source>
</evidence>
<dbReference type="InterPro" id="IPR012677">
    <property type="entry name" value="Nucleotide-bd_a/b_plait_sf"/>
</dbReference>
<feature type="region of interest" description="Disordered" evidence="2">
    <location>
        <begin position="159"/>
        <end position="213"/>
    </location>
</feature>
<reference evidence="4 5" key="1">
    <citation type="submission" date="2023-03" db="EMBL/GenBank/DDBJ databases">
        <title>WGS of Gossypium arboreum.</title>
        <authorList>
            <person name="Yu D."/>
        </authorList>
    </citation>
    <scope>NUCLEOTIDE SEQUENCE [LARGE SCALE GENOMIC DNA]</scope>
    <source>
        <tissue evidence="4">Leaf</tissue>
    </source>
</reference>
<sequence length="522" mass="59187">MATVRADVAQDFPHNIGMRNWSLNPEAPEFFPARKRLLSASSPVFSPSTPIFLHYYTHPLLSASTVSHLSYTYPHPHALQPHFFIPEKAASASVAMTETVSPLLEPFKTTMVVDEAPEPRTAARKENLGGTRPSVRDKPYWKSDKRYGKKGFVIVDRNSSHARKKQCRGKPSSYSSQDKKHFAKTCPKKARGRAGNKYNMREKHPPIPLKPDGLETTVMIKNIPNRYTREMLEGVLDQHCMLTNKEAESQIGSADEDEQPSLTAFDFLYLPIDFVTKSNKGYAFVNFTNPKAARKFSRAWHNKHWPCINSNKIREIHCAKLQGREELVKHFENMEFPSENFQPLSFNPARDGSKQAVKQTIVGRCIDSFWSQCDGVDLGTWIRLSLSSSSTKAACSYVGVRLDGVFGAPFNQEAVPVPLVFPFSFIFGRRRLSFVVEGVGVEMRYWESEGSIERWGWRLDIEMKVAVADCGLRDEMDKNLPPLESILLDDMGNSINSQNFTSKGCCENRTRDLSHPKRESYH</sequence>